<evidence type="ECO:0000313" key="1">
    <source>
        <dbReference type="EMBL" id="MPN40874.1"/>
    </source>
</evidence>
<name>A0A645HXH7_9ZZZZ</name>
<gene>
    <name evidence="1" type="ORF">SDC9_188414</name>
</gene>
<reference evidence="1" key="1">
    <citation type="submission" date="2019-08" db="EMBL/GenBank/DDBJ databases">
        <authorList>
            <person name="Kucharzyk K."/>
            <person name="Murdoch R.W."/>
            <person name="Higgins S."/>
            <person name="Loffler F."/>
        </authorList>
    </citation>
    <scope>NUCLEOTIDE SEQUENCE</scope>
</reference>
<sequence length="92" mass="9965">MQRDRQPQAEDQAPDPIRSRHLGQFLQLAAMPEHQQRQSRLVFLGKTRHVGISQDIGTVLVIGVVRHGDADLVQAAGPGQVLDVSLPGRAAG</sequence>
<accession>A0A645HXH7</accession>
<protein>
    <submittedName>
        <fullName evidence="1">Uncharacterized protein</fullName>
    </submittedName>
</protein>
<dbReference type="EMBL" id="VSSQ01097567">
    <property type="protein sequence ID" value="MPN40874.1"/>
    <property type="molecule type" value="Genomic_DNA"/>
</dbReference>
<dbReference type="AlphaFoldDB" id="A0A645HXH7"/>
<proteinExistence type="predicted"/>
<organism evidence="1">
    <name type="scientific">bioreactor metagenome</name>
    <dbReference type="NCBI Taxonomy" id="1076179"/>
    <lineage>
        <taxon>unclassified sequences</taxon>
        <taxon>metagenomes</taxon>
        <taxon>ecological metagenomes</taxon>
    </lineage>
</organism>
<comment type="caution">
    <text evidence="1">The sequence shown here is derived from an EMBL/GenBank/DDBJ whole genome shotgun (WGS) entry which is preliminary data.</text>
</comment>